<dbReference type="OrthoDB" id="8950845at2759"/>
<dbReference type="SUPFAM" id="SSF53098">
    <property type="entry name" value="Ribonuclease H-like"/>
    <property type="match status" value="1"/>
</dbReference>
<organism evidence="2 3">
    <name type="scientific">Carassius auratus</name>
    <name type="common">Goldfish</name>
    <dbReference type="NCBI Taxonomy" id="7957"/>
    <lineage>
        <taxon>Eukaryota</taxon>
        <taxon>Metazoa</taxon>
        <taxon>Chordata</taxon>
        <taxon>Craniata</taxon>
        <taxon>Vertebrata</taxon>
        <taxon>Euteleostomi</taxon>
        <taxon>Actinopterygii</taxon>
        <taxon>Neopterygii</taxon>
        <taxon>Teleostei</taxon>
        <taxon>Ostariophysi</taxon>
        <taxon>Cypriniformes</taxon>
        <taxon>Cyprinidae</taxon>
        <taxon>Cyprininae</taxon>
        <taxon>Carassius</taxon>
    </lineage>
</organism>
<dbReference type="AlphaFoldDB" id="A0A6P6PX28"/>
<dbReference type="KEGG" id="caua:113106835"/>
<dbReference type="GeneID" id="113106835"/>
<protein>
    <submittedName>
        <fullName evidence="3">Uncharacterized protein LOC113106835</fullName>
    </submittedName>
</protein>
<evidence type="ECO:0000256" key="1">
    <source>
        <dbReference type="SAM" id="MobiDB-lite"/>
    </source>
</evidence>
<keyword evidence="2" id="KW-1185">Reference proteome</keyword>
<dbReference type="InterPro" id="IPR012337">
    <property type="entry name" value="RNaseH-like_sf"/>
</dbReference>
<dbReference type="PANTHER" id="PTHR37162:SF1">
    <property type="entry name" value="BED-TYPE DOMAIN-CONTAINING PROTEIN"/>
    <property type="match status" value="1"/>
</dbReference>
<proteinExistence type="predicted"/>
<dbReference type="RefSeq" id="XP_026124635.1">
    <property type="nucleotide sequence ID" value="XM_026268850.1"/>
</dbReference>
<feature type="compositionally biased region" description="Gly residues" evidence="1">
    <location>
        <begin position="925"/>
        <end position="936"/>
    </location>
</feature>
<name>A0A6P6PX28_CARAU</name>
<dbReference type="Proteomes" id="UP000515129">
    <property type="component" value="Chromosome 8"/>
</dbReference>
<dbReference type="PANTHER" id="PTHR37162">
    <property type="entry name" value="HAT FAMILY DIMERISATION DOMAINCONTAINING PROTEIN-RELATED"/>
    <property type="match status" value="1"/>
</dbReference>
<reference evidence="3" key="1">
    <citation type="submission" date="2025-08" db="UniProtKB">
        <authorList>
            <consortium name="RefSeq"/>
        </authorList>
    </citation>
    <scope>IDENTIFICATION</scope>
    <source>
        <strain evidence="3">Wakin</strain>
        <tissue evidence="3">Muscle</tissue>
    </source>
</reference>
<feature type="region of interest" description="Disordered" evidence="1">
    <location>
        <begin position="886"/>
        <end position="936"/>
    </location>
</feature>
<evidence type="ECO:0000313" key="3">
    <source>
        <dbReference type="RefSeq" id="XP_026124635.1"/>
    </source>
</evidence>
<evidence type="ECO:0000313" key="2">
    <source>
        <dbReference type="Proteomes" id="UP000515129"/>
    </source>
</evidence>
<sequence length="936" mass="103808">MDTLIMQEGSDVSEIDKSVKNKWRWAWLSEIGKNGKPFSSWAKKIKQPGTCLCTVCHRKFQYGNNGKKVLARHQSEASHNAAVRALQYTCSLPGATSTTTEIHASMADRVCDVKVRICSFIAEHDLSFTVSQPLVNLMQSVVKDKSALSRLSMSNAHASYLCTHGISAYWKSELSSKLKTKMFSLNVDEATDGNMDRILNVLVRYYDEDVGKVATQHVASRKQNIADALTITNTLKDILQSYSLNWNQVVGILLDNCSVMRGKKSGVETLVRRENPSLLDVSGDTVHMVSNAAKALLNPFQGFVEQFCSDVYYDIEKSPKQKEVFSEFQSLLHLENKSLIRPISSRFLQMLDVCNRIRELMDPLTVHFYSVLSSHDQHKHRWLLNQLLDKHAVTSDEKARIICLQQQMAKSARIGSDVKKLTTIIDLYRGVLPTFQVFLKKLQHEKPMIHVLHAEMLLLVRELLSKFMKPETIPLSAKGLLKLNVHQRDLQYTDKRLSVGRFSFFALNKARVEKKPWVQKVYSSLREGYIKAATFLLKNLPLNNNIITSLSALTPSLILHESVQGAFNTLAKALPNAVKSEELGQLDEEVRAYQINTDLGTQAKCFEENNARIDVDWWSKIFAMKMPEGGMRFPILGKLVKALLSLFTGPLVEGSFNMMDDIIEKDRVRLNIETYEGLAILKSHMKVMGKTASKMQITPALRRFCLSSYETYQNHLKKKKVNLDKQKERKLREAVKVLSAVRVRKVKKGSTSSVCAKAPTSSTLGVKRKAAATASTPAVKGTAAATASTSSALGVKQKAAATASTPAVKGAAATVSTSSTAGVKGKAVATASFSSTPAVKGKTAATDTSHLLNFDTSGRTVVEKLMKAKVCSVIFKSFVPRRSRYELQQPRSPGPSRSEDQKWAQKDSVMARAPPPPAGRRNRGSKGGLQNGNHGG</sequence>
<gene>
    <name evidence="3" type="primary">LOC113106835</name>
</gene>
<accession>A0A6P6PX28</accession>